<keyword evidence="6" id="KW-0833">Ubl conjugation pathway</keyword>
<dbReference type="GO" id="GO:0016740">
    <property type="term" value="F:transferase activity"/>
    <property type="evidence" value="ECO:0007669"/>
    <property type="project" value="UniProtKB-KW"/>
</dbReference>
<keyword evidence="9 11" id="KW-0472">Membrane</keyword>
<accession>A0A1Y1IIM5</accession>
<keyword evidence="4" id="KW-0479">Metal-binding</keyword>
<evidence type="ECO:0000256" key="5">
    <source>
        <dbReference type="ARBA" id="ARBA00022771"/>
    </source>
</evidence>
<dbReference type="PROSITE" id="PS51292">
    <property type="entry name" value="ZF_RING_CH"/>
    <property type="match status" value="1"/>
</dbReference>
<dbReference type="InterPro" id="IPR011016">
    <property type="entry name" value="Znf_RING-CH"/>
</dbReference>
<evidence type="ECO:0000256" key="7">
    <source>
        <dbReference type="ARBA" id="ARBA00022833"/>
    </source>
</evidence>
<feature type="region of interest" description="Disordered" evidence="10">
    <location>
        <begin position="1"/>
        <end position="52"/>
    </location>
</feature>
<dbReference type="AlphaFoldDB" id="A0A1Y1IIM5"/>
<evidence type="ECO:0000256" key="2">
    <source>
        <dbReference type="ARBA" id="ARBA00022679"/>
    </source>
</evidence>
<dbReference type="Gene3D" id="3.30.40.10">
    <property type="entry name" value="Zinc/RING finger domain, C3HC4 (zinc finger)"/>
    <property type="match status" value="1"/>
</dbReference>
<dbReference type="Proteomes" id="UP000054558">
    <property type="component" value="Unassembled WGS sequence"/>
</dbReference>
<name>A0A1Y1IIM5_KLENI</name>
<keyword evidence="2" id="KW-0808">Transferase</keyword>
<dbReference type="GO" id="GO:0008270">
    <property type="term" value="F:zinc ion binding"/>
    <property type="evidence" value="ECO:0007669"/>
    <property type="project" value="UniProtKB-KW"/>
</dbReference>
<feature type="domain" description="RING-CH-type" evidence="12">
    <location>
        <begin position="137"/>
        <end position="207"/>
    </location>
</feature>
<proteinExistence type="predicted"/>
<dbReference type="OrthoDB" id="2020280at2759"/>
<evidence type="ECO:0000256" key="6">
    <source>
        <dbReference type="ARBA" id="ARBA00022786"/>
    </source>
</evidence>
<dbReference type="GO" id="GO:0016020">
    <property type="term" value="C:membrane"/>
    <property type="evidence" value="ECO:0007669"/>
    <property type="project" value="UniProtKB-SubCell"/>
</dbReference>
<dbReference type="SUPFAM" id="SSF57850">
    <property type="entry name" value="RING/U-box"/>
    <property type="match status" value="1"/>
</dbReference>
<dbReference type="InterPro" id="IPR013083">
    <property type="entry name" value="Znf_RING/FYVE/PHD"/>
</dbReference>
<evidence type="ECO:0000313" key="14">
    <source>
        <dbReference type="Proteomes" id="UP000054558"/>
    </source>
</evidence>
<evidence type="ECO:0000256" key="4">
    <source>
        <dbReference type="ARBA" id="ARBA00022723"/>
    </source>
</evidence>
<feature type="transmembrane region" description="Helical" evidence="11">
    <location>
        <begin position="227"/>
        <end position="248"/>
    </location>
</feature>
<evidence type="ECO:0000313" key="13">
    <source>
        <dbReference type="EMBL" id="GAQ89932.1"/>
    </source>
</evidence>
<reference evidence="13 14" key="1">
    <citation type="journal article" date="2014" name="Nat. Commun.">
        <title>Klebsormidium flaccidum genome reveals primary factors for plant terrestrial adaptation.</title>
        <authorList>
            <person name="Hori K."/>
            <person name="Maruyama F."/>
            <person name="Fujisawa T."/>
            <person name="Togashi T."/>
            <person name="Yamamoto N."/>
            <person name="Seo M."/>
            <person name="Sato S."/>
            <person name="Yamada T."/>
            <person name="Mori H."/>
            <person name="Tajima N."/>
            <person name="Moriyama T."/>
            <person name="Ikeuchi M."/>
            <person name="Watanabe M."/>
            <person name="Wada H."/>
            <person name="Kobayashi K."/>
            <person name="Saito M."/>
            <person name="Masuda T."/>
            <person name="Sasaki-Sekimoto Y."/>
            <person name="Mashiguchi K."/>
            <person name="Awai K."/>
            <person name="Shimojima M."/>
            <person name="Masuda S."/>
            <person name="Iwai M."/>
            <person name="Nobusawa T."/>
            <person name="Narise T."/>
            <person name="Kondo S."/>
            <person name="Saito H."/>
            <person name="Sato R."/>
            <person name="Murakawa M."/>
            <person name="Ihara Y."/>
            <person name="Oshima-Yamada Y."/>
            <person name="Ohtaka K."/>
            <person name="Satoh M."/>
            <person name="Sonobe K."/>
            <person name="Ishii M."/>
            <person name="Ohtani R."/>
            <person name="Kanamori-Sato M."/>
            <person name="Honoki R."/>
            <person name="Miyazaki D."/>
            <person name="Mochizuki H."/>
            <person name="Umetsu J."/>
            <person name="Higashi K."/>
            <person name="Shibata D."/>
            <person name="Kamiya Y."/>
            <person name="Sato N."/>
            <person name="Nakamura Y."/>
            <person name="Tabata S."/>
            <person name="Ida S."/>
            <person name="Kurokawa K."/>
            <person name="Ohta H."/>
        </authorList>
    </citation>
    <scope>NUCLEOTIDE SEQUENCE [LARGE SCALE GENOMIC DNA]</scope>
    <source>
        <strain evidence="13 14">NIES-2285</strain>
    </source>
</reference>
<dbReference type="Pfam" id="PF12906">
    <property type="entry name" value="RINGv"/>
    <property type="match status" value="1"/>
</dbReference>
<dbReference type="PANTHER" id="PTHR46065">
    <property type="entry name" value="E3 UBIQUITIN-PROTEIN LIGASE MARCH 2/3 FAMILY MEMBER"/>
    <property type="match status" value="1"/>
</dbReference>
<dbReference type="EMBL" id="DF237528">
    <property type="protein sequence ID" value="GAQ89932.1"/>
    <property type="molecule type" value="Genomic_DNA"/>
</dbReference>
<protein>
    <recommendedName>
        <fullName evidence="12">RING-CH-type domain-containing protein</fullName>
    </recommendedName>
</protein>
<feature type="transmembrane region" description="Helical" evidence="11">
    <location>
        <begin position="260"/>
        <end position="281"/>
    </location>
</feature>
<dbReference type="STRING" id="105231.A0A1Y1IIM5"/>
<gene>
    <name evidence="13" type="ORF">KFL_005790030</name>
</gene>
<organism evidence="13 14">
    <name type="scientific">Klebsormidium nitens</name>
    <name type="common">Green alga</name>
    <name type="synonym">Ulothrix nitens</name>
    <dbReference type="NCBI Taxonomy" id="105231"/>
    <lineage>
        <taxon>Eukaryota</taxon>
        <taxon>Viridiplantae</taxon>
        <taxon>Streptophyta</taxon>
        <taxon>Klebsormidiophyceae</taxon>
        <taxon>Klebsormidiales</taxon>
        <taxon>Klebsormidiaceae</taxon>
        <taxon>Klebsormidium</taxon>
    </lineage>
</organism>
<sequence>MMPLVANPVQEGLDEDSGVGEHMASGGGRLEPPRIAHAHTVGPDWPSEASLEEGLPKAGALARAVTFSGALRGHTPSAGELVLQQPLLRPIRTHRASDGHGGTGQGWQGAPSMAPMTAGGGLGGVGSPTKRTSLSRQGSIEMEECRICKEGREGGERMIRPCLCGGSMARVHLRCLQQWLERRRADPAVPDAAALSCEVCKAPYRLHVRERLNLTLDALCSCASLGFYAEFATILVTLAAMVALFYLFAYSQDQAGVGGVAFYISLGMGITVLALGIFTLAKVSQRWRKANLIPVLVPFSSPTSPRSPITSVHNV</sequence>
<evidence type="ECO:0000256" key="9">
    <source>
        <dbReference type="ARBA" id="ARBA00023136"/>
    </source>
</evidence>
<keyword evidence="7" id="KW-0862">Zinc</keyword>
<keyword evidence="14" id="KW-1185">Reference proteome</keyword>
<keyword evidence="8 11" id="KW-1133">Transmembrane helix</keyword>
<evidence type="ECO:0000256" key="8">
    <source>
        <dbReference type="ARBA" id="ARBA00022989"/>
    </source>
</evidence>
<dbReference type="PANTHER" id="PTHR46065:SF3">
    <property type="entry name" value="FI20425P1"/>
    <property type="match status" value="1"/>
</dbReference>
<evidence type="ECO:0000259" key="12">
    <source>
        <dbReference type="PROSITE" id="PS51292"/>
    </source>
</evidence>
<evidence type="ECO:0000256" key="1">
    <source>
        <dbReference type="ARBA" id="ARBA00004141"/>
    </source>
</evidence>
<keyword evidence="5" id="KW-0863">Zinc-finger</keyword>
<dbReference type="CDD" id="cd16495">
    <property type="entry name" value="RING_CH-C4HC3_MARCH"/>
    <property type="match status" value="1"/>
</dbReference>
<evidence type="ECO:0000256" key="10">
    <source>
        <dbReference type="SAM" id="MobiDB-lite"/>
    </source>
</evidence>
<evidence type="ECO:0000256" key="11">
    <source>
        <dbReference type="SAM" id="Phobius"/>
    </source>
</evidence>
<dbReference type="SMART" id="SM00744">
    <property type="entry name" value="RINGv"/>
    <property type="match status" value="1"/>
</dbReference>
<comment type="subcellular location">
    <subcellularLocation>
        <location evidence="1">Membrane</location>
        <topology evidence="1">Multi-pass membrane protein</topology>
    </subcellularLocation>
</comment>
<keyword evidence="3 11" id="KW-0812">Transmembrane</keyword>
<evidence type="ECO:0000256" key="3">
    <source>
        <dbReference type="ARBA" id="ARBA00022692"/>
    </source>
</evidence>